<evidence type="ECO:0000256" key="11">
    <source>
        <dbReference type="ARBA" id="ARBA00023049"/>
    </source>
</evidence>
<dbReference type="EMBL" id="AP025292">
    <property type="protein sequence ID" value="BDC99313.1"/>
    <property type="molecule type" value="Genomic_DNA"/>
</dbReference>
<dbReference type="RefSeq" id="WP_338396721.1">
    <property type="nucleotide sequence ID" value="NZ_AP025292.1"/>
</dbReference>
<feature type="domain" description="Peptidase M1 membrane alanine aminopeptidase" evidence="13">
    <location>
        <begin position="237"/>
        <end position="439"/>
    </location>
</feature>
<dbReference type="Pfam" id="PF01433">
    <property type="entry name" value="Peptidase_M1"/>
    <property type="match status" value="1"/>
</dbReference>
<keyword evidence="16" id="KW-1185">Reference proteome</keyword>
<evidence type="ECO:0000259" key="13">
    <source>
        <dbReference type="Pfam" id="PF01433"/>
    </source>
</evidence>
<accession>A0ABN6L862</accession>
<dbReference type="PANTHER" id="PTHR11533">
    <property type="entry name" value="PROTEASE M1 ZINC METALLOPROTEASE"/>
    <property type="match status" value="1"/>
</dbReference>
<dbReference type="InterPro" id="IPR027268">
    <property type="entry name" value="Peptidase_M4/M1_CTD_sf"/>
</dbReference>
<evidence type="ECO:0000313" key="15">
    <source>
        <dbReference type="EMBL" id="BDC99313.1"/>
    </source>
</evidence>
<dbReference type="SUPFAM" id="SSF55486">
    <property type="entry name" value="Metalloproteases ('zincins'), catalytic domain"/>
    <property type="match status" value="1"/>
</dbReference>
<dbReference type="Gene3D" id="2.60.40.1730">
    <property type="entry name" value="tricorn interacting facor f3 domain"/>
    <property type="match status" value="1"/>
</dbReference>
<keyword evidence="10" id="KW-0862">Zinc</keyword>
<dbReference type="InterPro" id="IPR042097">
    <property type="entry name" value="Aminopeptidase_N-like_N_sf"/>
</dbReference>
<keyword evidence="8" id="KW-0479">Metal-binding</keyword>
<dbReference type="InterPro" id="IPR050344">
    <property type="entry name" value="Peptidase_M1_aminopeptidases"/>
</dbReference>
<reference evidence="15 16" key="1">
    <citation type="submission" date="2021-12" db="EMBL/GenBank/DDBJ databases">
        <title>Genome sequencing of bacteria with rrn-lacking chromosome and rrn-plasmid.</title>
        <authorList>
            <person name="Anda M."/>
            <person name="Iwasaki W."/>
        </authorList>
    </citation>
    <scope>NUCLEOTIDE SEQUENCE [LARGE SCALE GENOMIC DNA]</scope>
    <source>
        <strain evidence="15 16">NBRC 101262</strain>
    </source>
</reference>
<feature type="domain" description="Aminopeptidase N-like N-terminal" evidence="14">
    <location>
        <begin position="31"/>
        <end position="200"/>
    </location>
</feature>
<dbReference type="InterPro" id="IPR014782">
    <property type="entry name" value="Peptidase_M1_dom"/>
</dbReference>
<evidence type="ECO:0000313" key="16">
    <source>
        <dbReference type="Proteomes" id="UP001354989"/>
    </source>
</evidence>
<dbReference type="Gene3D" id="1.10.390.10">
    <property type="entry name" value="Neutral Protease Domain 2"/>
    <property type="match status" value="1"/>
</dbReference>
<evidence type="ECO:0000256" key="12">
    <source>
        <dbReference type="SAM" id="SignalP"/>
    </source>
</evidence>
<dbReference type="CDD" id="cd09603">
    <property type="entry name" value="M1_APN_like"/>
    <property type="match status" value="1"/>
</dbReference>
<dbReference type="SUPFAM" id="SSF63737">
    <property type="entry name" value="Leukotriene A4 hydrolase N-terminal domain"/>
    <property type="match status" value="1"/>
</dbReference>
<dbReference type="PANTHER" id="PTHR11533:SF174">
    <property type="entry name" value="PUROMYCIN-SENSITIVE AMINOPEPTIDASE-RELATED"/>
    <property type="match status" value="1"/>
</dbReference>
<evidence type="ECO:0000256" key="6">
    <source>
        <dbReference type="ARBA" id="ARBA00022438"/>
    </source>
</evidence>
<dbReference type="InterPro" id="IPR045357">
    <property type="entry name" value="Aminopeptidase_N-like_N"/>
</dbReference>
<evidence type="ECO:0000256" key="5">
    <source>
        <dbReference type="ARBA" id="ARBA00015611"/>
    </source>
</evidence>
<protein>
    <recommendedName>
        <fullName evidence="5">Aminopeptidase N</fullName>
        <ecNumber evidence="4">3.4.11.2</ecNumber>
    </recommendedName>
</protein>
<feature type="chain" id="PRO_5045743894" description="Aminopeptidase N" evidence="12">
    <location>
        <begin position="24"/>
        <end position="528"/>
    </location>
</feature>
<dbReference type="Proteomes" id="UP001354989">
    <property type="component" value="Chromosome"/>
</dbReference>
<proteinExistence type="inferred from homology"/>
<evidence type="ECO:0000256" key="10">
    <source>
        <dbReference type="ARBA" id="ARBA00022833"/>
    </source>
</evidence>
<dbReference type="Pfam" id="PF17900">
    <property type="entry name" value="Peptidase_M1_N"/>
    <property type="match status" value="1"/>
</dbReference>
<feature type="signal peptide" evidence="12">
    <location>
        <begin position="1"/>
        <end position="23"/>
    </location>
</feature>
<evidence type="ECO:0000256" key="7">
    <source>
        <dbReference type="ARBA" id="ARBA00022670"/>
    </source>
</evidence>
<sequence length="528" mass="59987">MSKNILTVFMLIFFVGASHRTWAQTDIDVLHYRFDILVNSINDSIQGTAQVHFLARENKSNFTLDLVGQSEDGGMLVDQVSAGGRQVDFSQDLDQLMIESAISKGDTATVTIKYAGVPKDGLIISQNRHGHKTFFGDNWPVRAKNYLPVMDRPDDKASVDWYITAPEYMSVVANGKLVSSQWHGGMYKDWHYREATPIPTKVMVFGAAKLASWEIDGQGIPMKGFAYAEDSAKMHGALRVTNKVMDFFSEYIGPYPFEALWQVQSTTRYGGMENAGNIFYDENAVDDPKKMETLVAHEIAHQWFGNTVTEASWNDLWLSEGFATYFTAMYLEHEYGTAALNEYMGQARERLLAFKAKFPSKVVRPGGNPDPSKLLNAYSYQKGAWVLHMLRQEIGDAAFHAGIQKYYNTYKGKNASTADFERVMQSTTKRNLKGFFQHWLETPLLPRLSYTVAYDKEHKETIVTVKQHQDKLVKIKIEFMAITFEGDKIYFSRDLDQLEQTFRLQTGEQVNAIKLDPNDQILFLVGDN</sequence>
<evidence type="ECO:0000256" key="3">
    <source>
        <dbReference type="ARBA" id="ARBA00010136"/>
    </source>
</evidence>
<evidence type="ECO:0000259" key="14">
    <source>
        <dbReference type="Pfam" id="PF17900"/>
    </source>
</evidence>
<dbReference type="EC" id="3.4.11.2" evidence="4"/>
<evidence type="ECO:0000256" key="4">
    <source>
        <dbReference type="ARBA" id="ARBA00012564"/>
    </source>
</evidence>
<gene>
    <name evidence="15" type="ORF">PEPS_15940</name>
</gene>
<comment type="similarity">
    <text evidence="3">Belongs to the peptidase M1 family.</text>
</comment>
<dbReference type="InterPro" id="IPR001930">
    <property type="entry name" value="Peptidase_M1"/>
</dbReference>
<organism evidence="15 16">
    <name type="scientific">Persicobacter psychrovividus</name>
    <dbReference type="NCBI Taxonomy" id="387638"/>
    <lineage>
        <taxon>Bacteria</taxon>
        <taxon>Pseudomonadati</taxon>
        <taxon>Bacteroidota</taxon>
        <taxon>Cytophagia</taxon>
        <taxon>Cytophagales</taxon>
        <taxon>Persicobacteraceae</taxon>
        <taxon>Persicobacter</taxon>
    </lineage>
</organism>
<keyword evidence="6" id="KW-0031">Aminopeptidase</keyword>
<evidence type="ECO:0000256" key="9">
    <source>
        <dbReference type="ARBA" id="ARBA00022801"/>
    </source>
</evidence>
<name>A0ABN6L862_9BACT</name>
<keyword evidence="7" id="KW-0645">Protease</keyword>
<keyword evidence="9" id="KW-0378">Hydrolase</keyword>
<evidence type="ECO:0000256" key="1">
    <source>
        <dbReference type="ARBA" id="ARBA00000098"/>
    </source>
</evidence>
<keyword evidence="11" id="KW-0482">Metalloprotease</keyword>
<keyword evidence="12" id="KW-0732">Signal</keyword>
<dbReference type="PRINTS" id="PR00756">
    <property type="entry name" value="ALADIPTASE"/>
</dbReference>
<comment type="cofactor">
    <cofactor evidence="2">
        <name>Zn(2+)</name>
        <dbReference type="ChEBI" id="CHEBI:29105"/>
    </cofactor>
</comment>
<evidence type="ECO:0000256" key="8">
    <source>
        <dbReference type="ARBA" id="ARBA00022723"/>
    </source>
</evidence>
<comment type="catalytic activity">
    <reaction evidence="1">
        <text>Release of an N-terminal amino acid, Xaa-|-Yaa- from a peptide, amide or arylamide. Xaa is preferably Ala, but may be most amino acids including Pro (slow action). When a terminal hydrophobic residue is followed by a prolyl residue, the two may be released as an intact Xaa-Pro dipeptide.</text>
        <dbReference type="EC" id="3.4.11.2"/>
    </reaction>
</comment>
<evidence type="ECO:0000256" key="2">
    <source>
        <dbReference type="ARBA" id="ARBA00001947"/>
    </source>
</evidence>